<dbReference type="EMBL" id="JBHSFW010000002">
    <property type="protein sequence ID" value="MFC4618683.1"/>
    <property type="molecule type" value="Genomic_DNA"/>
</dbReference>
<accession>A0ABV9GKJ5</accession>
<organism evidence="1 2">
    <name type="scientific">Camelliibacillus cellulosilyticus</name>
    <dbReference type="NCBI Taxonomy" id="2174486"/>
    <lineage>
        <taxon>Bacteria</taxon>
        <taxon>Bacillati</taxon>
        <taxon>Bacillota</taxon>
        <taxon>Bacilli</taxon>
        <taxon>Bacillales</taxon>
        <taxon>Sporolactobacillaceae</taxon>
        <taxon>Camelliibacillus</taxon>
    </lineage>
</organism>
<evidence type="ECO:0000313" key="1">
    <source>
        <dbReference type="EMBL" id="MFC4618683.1"/>
    </source>
</evidence>
<proteinExistence type="predicted"/>
<name>A0ABV9GKJ5_9BACL</name>
<evidence type="ECO:0000313" key="2">
    <source>
        <dbReference type="Proteomes" id="UP001596022"/>
    </source>
</evidence>
<reference evidence="2" key="1">
    <citation type="journal article" date="2019" name="Int. J. Syst. Evol. Microbiol.">
        <title>The Global Catalogue of Microorganisms (GCM) 10K type strain sequencing project: providing services to taxonomists for standard genome sequencing and annotation.</title>
        <authorList>
            <consortium name="The Broad Institute Genomics Platform"/>
            <consortium name="The Broad Institute Genome Sequencing Center for Infectious Disease"/>
            <person name="Wu L."/>
            <person name="Ma J."/>
        </authorList>
    </citation>
    <scope>NUCLEOTIDE SEQUENCE [LARGE SCALE GENOMIC DNA]</scope>
    <source>
        <strain evidence="2">CGMCC 1.16306</strain>
    </source>
</reference>
<comment type="caution">
    <text evidence="1">The sequence shown here is derived from an EMBL/GenBank/DDBJ whole genome shotgun (WGS) entry which is preliminary data.</text>
</comment>
<gene>
    <name evidence="1" type="ORF">ACFO4N_08025</name>
</gene>
<sequence>MIPTKSGVPDALETAVPEQLRDVKLQIAPEALINPIVLVIVRLVPVVVPTAPVVVPGLIVDPTVQASETIDPATVQTDPTIGRTVAVQETIHRAVAVGSKSVSLAVLVANQTNEWVWRLPFFESADHAHFKPSDLSETLCRPEAKRERHHI</sequence>
<keyword evidence="2" id="KW-1185">Reference proteome</keyword>
<dbReference type="Proteomes" id="UP001596022">
    <property type="component" value="Unassembled WGS sequence"/>
</dbReference>
<protein>
    <submittedName>
        <fullName evidence="1">Uncharacterized protein</fullName>
    </submittedName>
</protein>